<dbReference type="InterPro" id="IPR003593">
    <property type="entry name" value="AAA+_ATPase"/>
</dbReference>
<protein>
    <submittedName>
        <fullName evidence="6">ABC-2 type transport system ATP-binding protein</fullName>
    </submittedName>
</protein>
<dbReference type="RefSeq" id="WP_117318191.1">
    <property type="nucleotide sequence ID" value="NZ_QQSW01000011.1"/>
</dbReference>
<dbReference type="GO" id="GO:0016887">
    <property type="term" value="F:ATP hydrolysis activity"/>
    <property type="evidence" value="ECO:0007669"/>
    <property type="project" value="InterPro"/>
</dbReference>
<keyword evidence="7" id="KW-1185">Reference proteome</keyword>
<evidence type="ECO:0000256" key="2">
    <source>
        <dbReference type="ARBA" id="ARBA00022448"/>
    </source>
</evidence>
<comment type="similarity">
    <text evidence="1">Belongs to the ABC transporter superfamily.</text>
</comment>
<dbReference type="AlphaFoldDB" id="A0A4R2KRL3"/>
<dbReference type="PROSITE" id="PS50893">
    <property type="entry name" value="ABC_TRANSPORTER_2"/>
    <property type="match status" value="1"/>
</dbReference>
<dbReference type="Gene3D" id="3.40.50.300">
    <property type="entry name" value="P-loop containing nucleotide triphosphate hydrolases"/>
    <property type="match status" value="1"/>
</dbReference>
<dbReference type="SMART" id="SM00382">
    <property type="entry name" value="AAA"/>
    <property type="match status" value="1"/>
</dbReference>
<dbReference type="GO" id="GO:0005524">
    <property type="term" value="F:ATP binding"/>
    <property type="evidence" value="ECO:0007669"/>
    <property type="project" value="UniProtKB-KW"/>
</dbReference>
<name>A0A4R2KRL3_9GAMM</name>
<evidence type="ECO:0000256" key="4">
    <source>
        <dbReference type="ARBA" id="ARBA00022840"/>
    </source>
</evidence>
<gene>
    <name evidence="6" type="ORF">EV688_109121</name>
</gene>
<evidence type="ECO:0000259" key="5">
    <source>
        <dbReference type="PROSITE" id="PS50893"/>
    </source>
</evidence>
<evidence type="ECO:0000256" key="3">
    <source>
        <dbReference type="ARBA" id="ARBA00022741"/>
    </source>
</evidence>
<proteinExistence type="inferred from homology"/>
<feature type="domain" description="ABC transporter" evidence="5">
    <location>
        <begin position="2"/>
        <end position="231"/>
    </location>
</feature>
<dbReference type="Proteomes" id="UP000294980">
    <property type="component" value="Unassembled WGS sequence"/>
</dbReference>
<comment type="caution">
    <text evidence="6">The sequence shown here is derived from an EMBL/GenBank/DDBJ whole genome shotgun (WGS) entry which is preliminary data.</text>
</comment>
<keyword evidence="4 6" id="KW-0067">ATP-binding</keyword>
<dbReference type="OrthoDB" id="9781337at2"/>
<dbReference type="InterPro" id="IPR027417">
    <property type="entry name" value="P-loop_NTPase"/>
</dbReference>
<evidence type="ECO:0000313" key="6">
    <source>
        <dbReference type="EMBL" id="TCO75397.1"/>
    </source>
</evidence>
<dbReference type="PANTHER" id="PTHR43335:SF4">
    <property type="entry name" value="ABC TRANSPORTER, ATP-BINDING PROTEIN"/>
    <property type="match status" value="1"/>
</dbReference>
<evidence type="ECO:0000313" key="7">
    <source>
        <dbReference type="Proteomes" id="UP000294980"/>
    </source>
</evidence>
<dbReference type="PANTHER" id="PTHR43335">
    <property type="entry name" value="ABC TRANSPORTER, ATP-BINDING PROTEIN"/>
    <property type="match status" value="1"/>
</dbReference>
<sequence length="313" mass="33994">MIDVQSVTRRFGAHIAVDNVSFRIGEREVVGLLGHNGAGKSTMMRMLSGYLEPSAGVLFVNGCDLDTDAPVMQRQLGYLPEHLPVYPDMRVAEYLDYAAALKRISRAARPAAIRRVLSLTDLGDRCLDRIGTLSRGLRQRTGVAQALLGKPRLLILDEPTNGLDPGQTAQMRDLIRALASEATVILSTHIMQEVEAVCERVLVLHNGQLVLDQHLATLKDSHTLMVRASGDATAIRRTLSQLPQVLHARIDSTQGDAATLRLELHPGSERDRAAGNISHALVGTGARLLELRPLLRDLDSVLQELIAGGPARG</sequence>
<dbReference type="CDD" id="cd03230">
    <property type="entry name" value="ABC_DR_subfamily_A"/>
    <property type="match status" value="1"/>
</dbReference>
<keyword evidence="2" id="KW-0813">Transport</keyword>
<reference evidence="6 7" key="1">
    <citation type="submission" date="2019-03" db="EMBL/GenBank/DDBJ databases">
        <title>Genomic Encyclopedia of Type Strains, Phase IV (KMG-IV): sequencing the most valuable type-strain genomes for metagenomic binning, comparative biology and taxonomic classification.</title>
        <authorList>
            <person name="Goeker M."/>
        </authorList>
    </citation>
    <scope>NUCLEOTIDE SEQUENCE [LARGE SCALE GENOMIC DNA]</scope>
    <source>
        <strain evidence="6 7">DSM 23344</strain>
    </source>
</reference>
<keyword evidence="3" id="KW-0547">Nucleotide-binding</keyword>
<evidence type="ECO:0000256" key="1">
    <source>
        <dbReference type="ARBA" id="ARBA00005417"/>
    </source>
</evidence>
<dbReference type="InterPro" id="IPR003439">
    <property type="entry name" value="ABC_transporter-like_ATP-bd"/>
</dbReference>
<organism evidence="6 7">
    <name type="scientific">Chromatocurvus halotolerans</name>
    <dbReference type="NCBI Taxonomy" id="1132028"/>
    <lineage>
        <taxon>Bacteria</taxon>
        <taxon>Pseudomonadati</taxon>
        <taxon>Pseudomonadota</taxon>
        <taxon>Gammaproteobacteria</taxon>
        <taxon>Cellvibrionales</taxon>
        <taxon>Halieaceae</taxon>
        <taxon>Chromatocurvus</taxon>
    </lineage>
</organism>
<dbReference type="SUPFAM" id="SSF52540">
    <property type="entry name" value="P-loop containing nucleoside triphosphate hydrolases"/>
    <property type="match status" value="1"/>
</dbReference>
<dbReference type="EMBL" id="SLWX01000009">
    <property type="protein sequence ID" value="TCO75397.1"/>
    <property type="molecule type" value="Genomic_DNA"/>
</dbReference>
<dbReference type="Pfam" id="PF00005">
    <property type="entry name" value="ABC_tran"/>
    <property type="match status" value="1"/>
</dbReference>
<accession>A0A4R2KRL3</accession>